<dbReference type="AlphaFoldDB" id="A0A7Y0S9M1"/>
<reference evidence="3 4" key="3">
    <citation type="submission" date="2020-04" db="EMBL/GenBank/DDBJ databases">
        <title>Whole-genome sequencing of Vibrio spp. from China reveals different genetic environments of blaCTX-M-14 among diverse lineages.</title>
        <authorList>
            <person name="Zheng Z."/>
            <person name="Ye L."/>
            <person name="Chen S."/>
        </authorList>
    </citation>
    <scope>NUCLEOTIDE SEQUENCE [LARGE SCALE GENOMIC DNA]</scope>
    <source>
        <strain evidence="3 4">Vb0574</strain>
    </source>
</reference>
<proteinExistence type="predicted"/>
<evidence type="ECO:0000313" key="2">
    <source>
        <dbReference type="EMBL" id="HAS6677752.1"/>
    </source>
</evidence>
<sequence length="295" mass="34019">MHKLVDLFYHVDDFCQAFLPQWQRLQLENGERKRNRKGRMSESEIMTIIIAFHMSHQRDFKNFYLGIIHRYHKREFPTLLSYTRFLEVMPSVLVPLSSFFPHVKGEPTGIEFIDSTSIKVCHNLRIPRHKVFKGTAARGKGTMGWFYGFKLHIITNHLGDIVAAKLTSANTDDRKPVRELPKGLLDKLYADKGYISKALTEDLKEDGITLITTHRKNMKPKVLAAWDRAMLSKRFIIETINDQLKNISQIEHSRHRSLHGFMLNLLGGLIAYCLKPEKPSLNITSTEKSGLMAMA</sequence>
<evidence type="ECO:0000259" key="1">
    <source>
        <dbReference type="Pfam" id="PF13612"/>
    </source>
</evidence>
<name>A0A7Y0S9M1_VIBPH</name>
<dbReference type="Proteomes" id="UP000856022">
    <property type="component" value="Unassembled WGS sequence"/>
</dbReference>
<evidence type="ECO:0000313" key="3">
    <source>
        <dbReference type="EMBL" id="NMU28753.1"/>
    </source>
</evidence>
<reference evidence="2" key="2">
    <citation type="submission" date="2019-12" db="EMBL/GenBank/DDBJ databases">
        <authorList>
            <consortium name="NCBI Pathogen Detection Project"/>
        </authorList>
    </citation>
    <scope>NUCLEOTIDE SEQUENCE</scope>
    <source>
        <strain evidence="2">1930</strain>
    </source>
</reference>
<dbReference type="RefSeq" id="WP_108744581.1">
    <property type="nucleotide sequence ID" value="NZ_CP020034.1"/>
</dbReference>
<dbReference type="Proteomes" id="UP000555836">
    <property type="component" value="Unassembled WGS sequence"/>
</dbReference>
<gene>
    <name evidence="3" type="ORF">HKB21_24385</name>
    <name evidence="2" type="ORF">I7278_13115</name>
</gene>
<dbReference type="NCBIfam" id="NF033520">
    <property type="entry name" value="transpos_IS982"/>
    <property type="match status" value="1"/>
</dbReference>
<dbReference type="EMBL" id="DACQKT010000005">
    <property type="protein sequence ID" value="HAS6677752.1"/>
    <property type="molecule type" value="Genomic_DNA"/>
</dbReference>
<comment type="caution">
    <text evidence="3">The sequence shown here is derived from an EMBL/GenBank/DDBJ whole genome shotgun (WGS) entry which is preliminary data.</text>
</comment>
<dbReference type="EMBL" id="JABCLD010002028">
    <property type="protein sequence ID" value="NMU28753.1"/>
    <property type="molecule type" value="Genomic_DNA"/>
</dbReference>
<evidence type="ECO:0000313" key="4">
    <source>
        <dbReference type="Proteomes" id="UP000555836"/>
    </source>
</evidence>
<protein>
    <submittedName>
        <fullName evidence="3">IS982 family transposase</fullName>
    </submittedName>
</protein>
<organism evidence="3 4">
    <name type="scientific">Vibrio parahaemolyticus</name>
    <dbReference type="NCBI Taxonomy" id="670"/>
    <lineage>
        <taxon>Bacteria</taxon>
        <taxon>Pseudomonadati</taxon>
        <taxon>Pseudomonadota</taxon>
        <taxon>Gammaproteobacteria</taxon>
        <taxon>Vibrionales</taxon>
        <taxon>Vibrionaceae</taxon>
        <taxon>Vibrio</taxon>
    </lineage>
</organism>
<dbReference type="Pfam" id="PF13612">
    <property type="entry name" value="DDE_Tnp_1_3"/>
    <property type="match status" value="1"/>
</dbReference>
<feature type="domain" description="Transposase DDE" evidence="1">
    <location>
        <begin position="104"/>
        <end position="257"/>
    </location>
</feature>
<dbReference type="InterPro" id="IPR025668">
    <property type="entry name" value="Tnp_DDE_dom"/>
</dbReference>
<reference evidence="2" key="1">
    <citation type="journal article" date="2018" name="Genome Biol.">
        <title>SKESA: strategic k-mer extension for scrupulous assemblies.</title>
        <authorList>
            <person name="Souvorov A."/>
            <person name="Agarwala R."/>
            <person name="Lipman D.J."/>
        </authorList>
    </citation>
    <scope>NUCLEOTIDE SEQUENCE</scope>
    <source>
        <strain evidence="2">1930</strain>
    </source>
</reference>
<accession>A0A7Y0S9M1</accession>